<dbReference type="RefSeq" id="WP_132545188.1">
    <property type="nucleotide sequence ID" value="NZ_SLWW01000009.1"/>
</dbReference>
<evidence type="ECO:0000256" key="1">
    <source>
        <dbReference type="SAM" id="SignalP"/>
    </source>
</evidence>
<proteinExistence type="predicted"/>
<comment type="caution">
    <text evidence="2">The sequence shown here is derived from an EMBL/GenBank/DDBJ whole genome shotgun (WGS) entry which is preliminary data.</text>
</comment>
<dbReference type="EMBL" id="SLWW01000009">
    <property type="protein sequence ID" value="TCO70516.1"/>
    <property type="molecule type" value="Genomic_DNA"/>
</dbReference>
<dbReference type="AlphaFoldDB" id="A0A4R2KIY1"/>
<gene>
    <name evidence="2" type="ORF">EV655_10963</name>
</gene>
<feature type="signal peptide" evidence="1">
    <location>
        <begin position="1"/>
        <end position="26"/>
    </location>
</feature>
<dbReference type="Proteomes" id="UP000295142">
    <property type="component" value="Unassembled WGS sequence"/>
</dbReference>
<name>A0A4R2KIY1_9RHOB</name>
<accession>A0A4R2KIY1</accession>
<keyword evidence="1" id="KW-0732">Signal</keyword>
<dbReference type="OrthoDB" id="7876236at2"/>
<keyword evidence="3" id="KW-1185">Reference proteome</keyword>
<sequence length="209" mass="22220">MALSSLAAALLLGLAISLVPPFSALAQSTGQGQRQGPTDNNGSALVTPDFYPVPESGPRGVVSRTVTDLIVRDLSEARAICASMPRKEYVIDCLSEEFARIAAKMPHGDYAPAKQIIANTARALGALAAENRAPGLPRIRLRRPSGDTTVPLAPVRSDAVDGLNREAALILREAETQLLRSAESSERRMVHYRRIAAAAGSSKVLLRSL</sequence>
<protein>
    <submittedName>
        <fullName evidence="2">Uncharacterized protein</fullName>
    </submittedName>
</protein>
<evidence type="ECO:0000313" key="2">
    <source>
        <dbReference type="EMBL" id="TCO70516.1"/>
    </source>
</evidence>
<organism evidence="2 3">
    <name type="scientific">Rhodovulum euryhalinum</name>
    <dbReference type="NCBI Taxonomy" id="35805"/>
    <lineage>
        <taxon>Bacteria</taxon>
        <taxon>Pseudomonadati</taxon>
        <taxon>Pseudomonadota</taxon>
        <taxon>Alphaproteobacteria</taxon>
        <taxon>Rhodobacterales</taxon>
        <taxon>Paracoccaceae</taxon>
        <taxon>Rhodovulum</taxon>
    </lineage>
</organism>
<reference evidence="2 3" key="1">
    <citation type="submission" date="2019-03" db="EMBL/GenBank/DDBJ databases">
        <title>Genomic Encyclopedia of Type Strains, Phase IV (KMG-IV): sequencing the most valuable type-strain genomes for metagenomic binning, comparative biology and taxonomic classification.</title>
        <authorList>
            <person name="Goeker M."/>
        </authorList>
    </citation>
    <scope>NUCLEOTIDE SEQUENCE [LARGE SCALE GENOMIC DNA]</scope>
    <source>
        <strain evidence="2 3">DSM 4868</strain>
    </source>
</reference>
<evidence type="ECO:0000313" key="3">
    <source>
        <dbReference type="Proteomes" id="UP000295142"/>
    </source>
</evidence>
<feature type="chain" id="PRO_5020465340" evidence="1">
    <location>
        <begin position="27"/>
        <end position="209"/>
    </location>
</feature>